<evidence type="ECO:0000256" key="7">
    <source>
        <dbReference type="ARBA" id="ARBA00022723"/>
    </source>
</evidence>
<dbReference type="InterPro" id="IPR033315">
    <property type="entry name" value="Fan1-like"/>
</dbReference>
<dbReference type="SMART" id="SM00990">
    <property type="entry name" value="VRR_NUC"/>
    <property type="match status" value="1"/>
</dbReference>
<evidence type="ECO:0000256" key="5">
    <source>
        <dbReference type="ARBA" id="ARBA00012029"/>
    </source>
</evidence>
<evidence type="ECO:0000256" key="2">
    <source>
        <dbReference type="ARBA" id="ARBA00001936"/>
    </source>
</evidence>
<protein>
    <recommendedName>
        <fullName evidence="5">phosphodiesterase I</fullName>
        <ecNumber evidence="5">3.1.4.1</ecNumber>
    </recommendedName>
</protein>
<dbReference type="RefSeq" id="WP_123891107.1">
    <property type="nucleotide sequence ID" value="NZ_RKKU01000031.1"/>
</dbReference>
<feature type="domain" description="VRR-NUC" evidence="11">
    <location>
        <begin position="429"/>
        <end position="543"/>
    </location>
</feature>
<comment type="catalytic activity">
    <reaction evidence="1">
        <text>Hydrolytically removes 5'-nucleotides successively from the 3'-hydroxy termini of 3'-hydroxy-terminated oligonucleotides.</text>
        <dbReference type="EC" id="3.1.4.1"/>
    </reaction>
</comment>
<dbReference type="Proteomes" id="UP000275199">
    <property type="component" value="Unassembled WGS sequence"/>
</dbReference>
<dbReference type="Pfam" id="PF21315">
    <property type="entry name" value="FAN1_HTH"/>
    <property type="match status" value="1"/>
</dbReference>
<keyword evidence="7" id="KW-0479">Metal-binding</keyword>
<comment type="caution">
    <text evidence="12">The sequence shown here is derived from an EMBL/GenBank/DDBJ whole genome shotgun (WGS) entry which is preliminary data.</text>
</comment>
<evidence type="ECO:0000256" key="1">
    <source>
        <dbReference type="ARBA" id="ARBA00000983"/>
    </source>
</evidence>
<evidence type="ECO:0000313" key="12">
    <source>
        <dbReference type="EMBL" id="ROZ81343.1"/>
    </source>
</evidence>
<keyword evidence="8" id="KW-0378">Hydrolase</keyword>
<dbReference type="InterPro" id="IPR049125">
    <property type="entry name" value="FAN1-like_WH"/>
</dbReference>
<dbReference type="Pfam" id="PF08774">
    <property type="entry name" value="VRR_NUC"/>
    <property type="match status" value="1"/>
</dbReference>
<dbReference type="PANTHER" id="PTHR15749:SF4">
    <property type="entry name" value="FANCONI-ASSOCIATED NUCLEASE 1"/>
    <property type="match status" value="1"/>
</dbReference>
<evidence type="ECO:0000259" key="11">
    <source>
        <dbReference type="SMART" id="SM00990"/>
    </source>
</evidence>
<evidence type="ECO:0000256" key="10">
    <source>
        <dbReference type="ARBA" id="ARBA00023211"/>
    </source>
</evidence>
<evidence type="ECO:0000256" key="3">
    <source>
        <dbReference type="ARBA" id="ARBA00001946"/>
    </source>
</evidence>
<sequence length="550" mass="63526">MPIPQAADFYYLKNFQTVLDWVSGRYSDLLSTQEVSFVEQFRTLPQSAQALLVRMVMRKGSHFRLSKLAYDEIGCTETAAQPLLDLGWLSTENPLSAAELAKLLLKHELLGVLTESDSGSKLSKAALTEQLEQQQSLAMAWQQWPQIPADTLYSLTLGELFDRFRLLFFGNLAQSWSEFVLADLGVFRYEQVRFSAQSRGFHSRRDIDDYLHLRRCREAFADGASVADTLAQLGQFQSQNPWIEQRHQRLLFQLSQQLERDGALDEALLLYQQCRYTGARQRQIRILEKTQQYDAAYKLAVQADASPENEAERQLVERALRRLERKLKHASSKEKKDIATPEQRLQLPRQPDTGVEQAVAMHFAEHDAPVYYVENTLICSLFGLLCWDAVFTPLPGAFFHPFHSAPADLHSSDFYSRRRDLFDHCLARLESEEYLDCIRAVFQQKQGIQSPFVVWSMLSDELLEQALTCIPAAHLKHWFERLLGDIKANRAGMPDLIQFWPAEQRYRMIEVKGPGDRLQDNQRRWLAFCAQHAMPVEVCYVQWSEQEREP</sequence>
<reference evidence="12 13" key="1">
    <citation type="submission" date="2018-11" db="EMBL/GenBank/DDBJ databases">
        <authorList>
            <person name="Jang G.I."/>
            <person name="Hwang C.Y."/>
        </authorList>
    </citation>
    <scope>NUCLEOTIDE SEQUENCE [LARGE SCALE GENOMIC DNA]</scope>
    <source>
        <strain evidence="12 13">SSM26</strain>
    </source>
</reference>
<comment type="similarity">
    <text evidence="4">Belongs to the FAN1 family.</text>
</comment>
<proteinExistence type="inferred from homology"/>
<dbReference type="InterPro" id="IPR011856">
    <property type="entry name" value="tRNA_endonuc-like_dom_sf"/>
</dbReference>
<dbReference type="EMBL" id="RKKU01000031">
    <property type="protein sequence ID" value="ROZ81343.1"/>
    <property type="molecule type" value="Genomic_DNA"/>
</dbReference>
<keyword evidence="6" id="KW-0540">Nuclease</keyword>
<name>A0ABX9XE36_9PSED</name>
<evidence type="ECO:0000256" key="9">
    <source>
        <dbReference type="ARBA" id="ARBA00022842"/>
    </source>
</evidence>
<comment type="cofactor">
    <cofactor evidence="3">
        <name>Mg(2+)</name>
        <dbReference type="ChEBI" id="CHEBI:18420"/>
    </cofactor>
</comment>
<dbReference type="Gene3D" id="3.40.1350.10">
    <property type="match status" value="1"/>
</dbReference>
<gene>
    <name evidence="12" type="ORF">EF096_17745</name>
</gene>
<evidence type="ECO:0000256" key="6">
    <source>
        <dbReference type="ARBA" id="ARBA00022722"/>
    </source>
</evidence>
<evidence type="ECO:0000313" key="13">
    <source>
        <dbReference type="Proteomes" id="UP000275199"/>
    </source>
</evidence>
<comment type="cofactor">
    <cofactor evidence="2">
        <name>Mn(2+)</name>
        <dbReference type="ChEBI" id="CHEBI:29035"/>
    </cofactor>
</comment>
<dbReference type="PANTHER" id="PTHR15749">
    <property type="entry name" value="FANCONI-ASSOCIATED NUCLEASE 1"/>
    <property type="match status" value="1"/>
</dbReference>
<evidence type="ECO:0000256" key="4">
    <source>
        <dbReference type="ARBA" id="ARBA00005533"/>
    </source>
</evidence>
<keyword evidence="10" id="KW-0464">Manganese</keyword>
<accession>A0ABX9XE36</accession>
<keyword evidence="9" id="KW-0460">Magnesium</keyword>
<organism evidence="12 13">
    <name type="scientific">Pseudomonas neustonica</name>
    <dbReference type="NCBI Taxonomy" id="2487346"/>
    <lineage>
        <taxon>Bacteria</taxon>
        <taxon>Pseudomonadati</taxon>
        <taxon>Pseudomonadota</taxon>
        <taxon>Gammaproteobacteria</taxon>
        <taxon>Pseudomonadales</taxon>
        <taxon>Pseudomonadaceae</taxon>
        <taxon>Pseudomonas</taxon>
    </lineage>
</organism>
<dbReference type="InterPro" id="IPR014883">
    <property type="entry name" value="VRR_NUC"/>
</dbReference>
<keyword evidence="13" id="KW-1185">Reference proteome</keyword>
<dbReference type="EC" id="3.1.4.1" evidence="5"/>
<evidence type="ECO:0000256" key="8">
    <source>
        <dbReference type="ARBA" id="ARBA00022801"/>
    </source>
</evidence>